<accession>A0A7Y3WHS5</accession>
<dbReference type="InterPro" id="IPR002104">
    <property type="entry name" value="Integrase_catalytic"/>
</dbReference>
<feature type="region of interest" description="Disordered" evidence="3">
    <location>
        <begin position="240"/>
        <end position="260"/>
    </location>
</feature>
<dbReference type="RefSeq" id="WP_171377846.1">
    <property type="nucleotide sequence ID" value="NZ_JABFCN010000050.1"/>
</dbReference>
<evidence type="ECO:0000256" key="3">
    <source>
        <dbReference type="SAM" id="MobiDB-lite"/>
    </source>
</evidence>
<dbReference type="GO" id="GO:0003677">
    <property type="term" value="F:DNA binding"/>
    <property type="evidence" value="ECO:0007669"/>
    <property type="project" value="InterPro"/>
</dbReference>
<keyword evidence="2" id="KW-0233">DNA recombination</keyword>
<dbReference type="SUPFAM" id="SSF56349">
    <property type="entry name" value="DNA breaking-rejoining enzymes"/>
    <property type="match status" value="1"/>
</dbReference>
<dbReference type="PANTHER" id="PTHR30349:SF64">
    <property type="entry name" value="PROPHAGE INTEGRASE INTD-RELATED"/>
    <property type="match status" value="1"/>
</dbReference>
<evidence type="ECO:0000313" key="6">
    <source>
        <dbReference type="Proteomes" id="UP000519972"/>
    </source>
</evidence>
<proteinExistence type="predicted"/>
<dbReference type="PROSITE" id="PS51898">
    <property type="entry name" value="TYR_RECOMBINASE"/>
    <property type="match status" value="1"/>
</dbReference>
<protein>
    <submittedName>
        <fullName evidence="5">Site-specific integrase</fullName>
    </submittedName>
</protein>
<comment type="caution">
    <text evidence="5">The sequence shown here is derived from an EMBL/GenBank/DDBJ whole genome shotgun (WGS) entry which is preliminary data.</text>
</comment>
<evidence type="ECO:0000313" key="5">
    <source>
        <dbReference type="EMBL" id="NNU40391.1"/>
    </source>
</evidence>
<organism evidence="5 6">
    <name type="scientific">Rhizobium sophorae</name>
    <dbReference type="NCBI Taxonomy" id="1535242"/>
    <lineage>
        <taxon>Bacteria</taxon>
        <taxon>Pseudomonadati</taxon>
        <taxon>Pseudomonadota</taxon>
        <taxon>Alphaproteobacteria</taxon>
        <taxon>Hyphomicrobiales</taxon>
        <taxon>Rhizobiaceae</taxon>
        <taxon>Rhizobium/Agrobacterium group</taxon>
        <taxon>Rhizobium</taxon>
    </lineage>
</organism>
<evidence type="ECO:0000256" key="1">
    <source>
        <dbReference type="ARBA" id="ARBA00022908"/>
    </source>
</evidence>
<dbReference type="GO" id="GO:0015074">
    <property type="term" value="P:DNA integration"/>
    <property type="evidence" value="ECO:0007669"/>
    <property type="project" value="UniProtKB-KW"/>
</dbReference>
<feature type="domain" description="Tyr recombinase" evidence="4">
    <location>
        <begin position="173"/>
        <end position="388"/>
    </location>
</feature>
<name>A0A7Y3WHS5_9HYPH</name>
<sequence length="403" mass="46397">MPFLVPAATGVPFEAPTFWVMASRRPQGRQPNTLSNELRCLMYLYLWGDARGVDVVERIREGVFFSLTETLDIANYCGRSMVEAIRQVEERSLNVVSRRKSGKALAKAARSLEKRNRLSAVRSFIEFTSADVLSTLSRWPQRWQQYSAVRAHQLELIDGQFLKISKPNRDETSLPEGLDPAAVKRLREVIEPDHPDNPFMPKVRFRNYLIVRLLLDLGMRRGEMLGIKIADFVPASRGTITIHRRPNDRDDPRRNKPASKTAARVLELSGRLTEIVHEWIVGHRRHIPGARRNPYLIVSTRDGAPMSESNVNKIMETLRDRVEGLPKELAPHPLRHTWNDNFSDLMDENKVSAENEIKWRKRLMGWRNENSAASYVRRTVRRRSNEAFAELQDKFAIGTKEQA</sequence>
<keyword evidence="1" id="KW-0229">DNA integration</keyword>
<dbReference type="CDD" id="cd00397">
    <property type="entry name" value="DNA_BRE_C"/>
    <property type="match status" value="1"/>
</dbReference>
<dbReference type="Gene3D" id="1.10.443.10">
    <property type="entry name" value="Intergrase catalytic core"/>
    <property type="match status" value="1"/>
</dbReference>
<dbReference type="Pfam" id="PF00589">
    <property type="entry name" value="Phage_integrase"/>
    <property type="match status" value="1"/>
</dbReference>
<evidence type="ECO:0000256" key="2">
    <source>
        <dbReference type="ARBA" id="ARBA00023172"/>
    </source>
</evidence>
<dbReference type="PANTHER" id="PTHR30349">
    <property type="entry name" value="PHAGE INTEGRASE-RELATED"/>
    <property type="match status" value="1"/>
</dbReference>
<dbReference type="InterPro" id="IPR013762">
    <property type="entry name" value="Integrase-like_cat_sf"/>
</dbReference>
<dbReference type="AlphaFoldDB" id="A0A7Y3WHS5"/>
<feature type="compositionally biased region" description="Basic and acidic residues" evidence="3">
    <location>
        <begin position="245"/>
        <end position="254"/>
    </location>
</feature>
<gene>
    <name evidence="5" type="ORF">G9X64_28690</name>
</gene>
<dbReference type="InterPro" id="IPR050090">
    <property type="entry name" value="Tyrosine_recombinase_XerCD"/>
</dbReference>
<keyword evidence="6" id="KW-1185">Reference proteome</keyword>
<dbReference type="InterPro" id="IPR011010">
    <property type="entry name" value="DNA_brk_join_enz"/>
</dbReference>
<dbReference type="Proteomes" id="UP000519972">
    <property type="component" value="Unassembled WGS sequence"/>
</dbReference>
<dbReference type="GO" id="GO:0006310">
    <property type="term" value="P:DNA recombination"/>
    <property type="evidence" value="ECO:0007669"/>
    <property type="project" value="UniProtKB-KW"/>
</dbReference>
<evidence type="ECO:0000259" key="4">
    <source>
        <dbReference type="PROSITE" id="PS51898"/>
    </source>
</evidence>
<reference evidence="5 6" key="1">
    <citation type="submission" date="2020-02" db="EMBL/GenBank/DDBJ databases">
        <authorList>
            <person name="Sun Q."/>
        </authorList>
    </citation>
    <scope>NUCLEOTIDE SEQUENCE [LARGE SCALE GENOMIC DNA]</scope>
    <source>
        <strain evidence="5 6">CCBAU 03386</strain>
    </source>
</reference>
<dbReference type="EMBL" id="JABFCN010000050">
    <property type="protein sequence ID" value="NNU40391.1"/>
    <property type="molecule type" value="Genomic_DNA"/>
</dbReference>